<dbReference type="InterPro" id="IPR001650">
    <property type="entry name" value="Helicase_C-like"/>
</dbReference>
<comment type="caution">
    <text evidence="12">The sequence shown here is derived from an EMBL/GenBank/DDBJ whole genome shotgun (WGS) entry which is preliminary data.</text>
</comment>
<comment type="similarity">
    <text evidence="5 7">Belongs to the DEAD box helicase family.</text>
</comment>
<dbReference type="InterPro" id="IPR027417">
    <property type="entry name" value="P-loop_NTPase"/>
</dbReference>
<keyword evidence="4 7" id="KW-0067">ATP-binding</keyword>
<evidence type="ECO:0000313" key="12">
    <source>
        <dbReference type="EMBL" id="SFM12869.1"/>
    </source>
</evidence>
<dbReference type="Proteomes" id="UP000199581">
    <property type="component" value="Unassembled WGS sequence"/>
</dbReference>
<evidence type="ECO:0000256" key="3">
    <source>
        <dbReference type="ARBA" id="ARBA00022806"/>
    </source>
</evidence>
<keyword evidence="3 7" id="KW-0347">Helicase</keyword>
<dbReference type="PANTHER" id="PTHR47959:SF13">
    <property type="entry name" value="ATP-DEPENDENT RNA HELICASE RHLE"/>
    <property type="match status" value="1"/>
</dbReference>
<dbReference type="InterPro" id="IPR000629">
    <property type="entry name" value="RNA-helicase_DEAD-box_CS"/>
</dbReference>
<dbReference type="EMBL" id="FOTO01000015">
    <property type="protein sequence ID" value="SFM12869.1"/>
    <property type="molecule type" value="Genomic_DNA"/>
</dbReference>
<dbReference type="RefSeq" id="WP_092193983.1">
    <property type="nucleotide sequence ID" value="NZ_FOTO01000015.1"/>
</dbReference>
<evidence type="ECO:0000259" key="11">
    <source>
        <dbReference type="PROSITE" id="PS51195"/>
    </source>
</evidence>
<dbReference type="GO" id="GO:0003724">
    <property type="term" value="F:RNA helicase activity"/>
    <property type="evidence" value="ECO:0007669"/>
    <property type="project" value="InterPro"/>
</dbReference>
<feature type="short sequence motif" description="Q motif" evidence="6">
    <location>
        <begin position="1"/>
        <end position="29"/>
    </location>
</feature>
<dbReference type="InterPro" id="IPR014014">
    <property type="entry name" value="RNA_helicase_DEAD_Q_motif"/>
</dbReference>
<feature type="compositionally biased region" description="Basic and acidic residues" evidence="8">
    <location>
        <begin position="420"/>
        <end position="430"/>
    </location>
</feature>
<keyword evidence="13" id="KW-1185">Reference proteome</keyword>
<accession>A0A8G2C5L8</accession>
<dbReference type="CDD" id="cd00268">
    <property type="entry name" value="DEADc"/>
    <property type="match status" value="1"/>
</dbReference>
<protein>
    <submittedName>
        <fullName evidence="12">ATP-dependent RNA helicase RhlE</fullName>
    </submittedName>
</protein>
<evidence type="ECO:0000256" key="2">
    <source>
        <dbReference type="ARBA" id="ARBA00022801"/>
    </source>
</evidence>
<sequence length="537" mass="58388">MSFDQLGLRVELLKAVKNKGYEAPTAIQAQAIPVILSGRDILARAQTGTGKTDAFGLPIVQILGQTRGNGHHPRALILTPTRELALQVGESIKAYARKVSLRCTVAFGGVRIEPQIARLQRGIDILVATPGRLIDLATQEHLNLASIEFLVFDEADRMLDLGFSGEINTILDLLPKDRRTMLFSATYTPQIKALAARMLDKPEYIEVTPDTAAAEAVVQKVHMVNKDNKLPLLLHLIEKQNQDRILVFARTRTWANRLTDKLAAHGISVAALHGSKSQSLRKRTLEEFKDGKIHILVATDVAARGLDISNLPFVVNYDIPNSPEDYVHRIGRTGRAGVSGIAVSLVSPEEHNLLLAIENLLRNKIPVEAVKGFTEDSDLPDFVLYRPGNMKSERNAPREIKALVAKKSDAKLRVKSGSSKKSDSEKDSGSKSKPRGARKEKPDAKGGSGTGAKPESSARGRRSDKPDARGKSGADSKPESKGRGKSGADSKPESKGRGRRNERSEDPGASRRGGNSRSGRPDSRPSQPTRGRSRGRG</sequence>
<evidence type="ECO:0000259" key="10">
    <source>
        <dbReference type="PROSITE" id="PS51194"/>
    </source>
</evidence>
<evidence type="ECO:0000256" key="6">
    <source>
        <dbReference type="PROSITE-ProRule" id="PRU00552"/>
    </source>
</evidence>
<dbReference type="Pfam" id="PF00271">
    <property type="entry name" value="Helicase_C"/>
    <property type="match status" value="1"/>
</dbReference>
<dbReference type="GO" id="GO:0016787">
    <property type="term" value="F:hydrolase activity"/>
    <property type="evidence" value="ECO:0007669"/>
    <property type="project" value="UniProtKB-KW"/>
</dbReference>
<dbReference type="InterPro" id="IPR044742">
    <property type="entry name" value="DEAD/DEAH_RhlB"/>
</dbReference>
<proteinExistence type="inferred from homology"/>
<feature type="compositionally biased region" description="Low complexity" evidence="8">
    <location>
        <begin position="510"/>
        <end position="528"/>
    </location>
</feature>
<evidence type="ECO:0000256" key="4">
    <source>
        <dbReference type="ARBA" id="ARBA00022840"/>
    </source>
</evidence>
<keyword evidence="1 7" id="KW-0547">Nucleotide-binding</keyword>
<dbReference type="Pfam" id="PF00270">
    <property type="entry name" value="DEAD"/>
    <property type="match status" value="1"/>
</dbReference>
<feature type="region of interest" description="Disordered" evidence="8">
    <location>
        <begin position="404"/>
        <end position="537"/>
    </location>
</feature>
<dbReference type="GO" id="GO:0005524">
    <property type="term" value="F:ATP binding"/>
    <property type="evidence" value="ECO:0007669"/>
    <property type="project" value="UniProtKB-KW"/>
</dbReference>
<dbReference type="GO" id="GO:0005829">
    <property type="term" value="C:cytosol"/>
    <property type="evidence" value="ECO:0007669"/>
    <property type="project" value="TreeGrafter"/>
</dbReference>
<feature type="domain" description="Helicase ATP-binding" evidence="9">
    <location>
        <begin position="32"/>
        <end position="205"/>
    </location>
</feature>
<dbReference type="SMART" id="SM00487">
    <property type="entry name" value="DEXDc"/>
    <property type="match status" value="1"/>
</dbReference>
<evidence type="ECO:0000313" key="13">
    <source>
        <dbReference type="Proteomes" id="UP000199581"/>
    </source>
</evidence>
<feature type="domain" description="DEAD-box RNA helicase Q" evidence="11">
    <location>
        <begin position="1"/>
        <end position="29"/>
    </location>
</feature>
<name>A0A8G2C5L8_DESNO</name>
<dbReference type="PANTHER" id="PTHR47959">
    <property type="entry name" value="ATP-DEPENDENT RNA HELICASE RHLE-RELATED"/>
    <property type="match status" value="1"/>
</dbReference>
<dbReference type="InterPro" id="IPR011545">
    <property type="entry name" value="DEAD/DEAH_box_helicase_dom"/>
</dbReference>
<dbReference type="PROSITE" id="PS51194">
    <property type="entry name" value="HELICASE_CTER"/>
    <property type="match status" value="1"/>
</dbReference>
<dbReference type="OrthoDB" id="9805696at2"/>
<evidence type="ECO:0000256" key="8">
    <source>
        <dbReference type="SAM" id="MobiDB-lite"/>
    </source>
</evidence>
<reference evidence="12 13" key="1">
    <citation type="submission" date="2016-10" db="EMBL/GenBank/DDBJ databases">
        <authorList>
            <person name="Varghese N."/>
            <person name="Submissions S."/>
        </authorList>
    </citation>
    <scope>NUCLEOTIDE SEQUENCE [LARGE SCALE GENOMIC DNA]</scope>
    <source>
        <strain evidence="12 13">DSM 1741</strain>
    </source>
</reference>
<dbReference type="SMART" id="SM00490">
    <property type="entry name" value="HELICc"/>
    <property type="match status" value="1"/>
</dbReference>
<dbReference type="InterPro" id="IPR050079">
    <property type="entry name" value="DEAD_box_RNA_helicase"/>
</dbReference>
<dbReference type="AlphaFoldDB" id="A0A8G2C5L8"/>
<evidence type="ECO:0000259" key="9">
    <source>
        <dbReference type="PROSITE" id="PS51192"/>
    </source>
</evidence>
<gene>
    <name evidence="12" type="ORF">SAMN05421830_11578</name>
</gene>
<feature type="compositionally biased region" description="Basic and acidic residues" evidence="8">
    <location>
        <begin position="456"/>
        <end position="509"/>
    </location>
</feature>
<dbReference type="GO" id="GO:0003676">
    <property type="term" value="F:nucleic acid binding"/>
    <property type="evidence" value="ECO:0007669"/>
    <property type="project" value="InterPro"/>
</dbReference>
<evidence type="ECO:0000256" key="5">
    <source>
        <dbReference type="ARBA" id="ARBA00038437"/>
    </source>
</evidence>
<dbReference type="Gene3D" id="3.40.50.300">
    <property type="entry name" value="P-loop containing nucleotide triphosphate hydrolases"/>
    <property type="match status" value="2"/>
</dbReference>
<dbReference type="SUPFAM" id="SSF52540">
    <property type="entry name" value="P-loop containing nucleoside triphosphate hydrolases"/>
    <property type="match status" value="1"/>
</dbReference>
<dbReference type="CDD" id="cd18787">
    <property type="entry name" value="SF2_C_DEAD"/>
    <property type="match status" value="1"/>
</dbReference>
<organism evidence="12 13">
    <name type="scientific">Desulfomicrobium norvegicum (strain DSM 1741 / NCIMB 8310)</name>
    <name type="common">Desulfovibrio baculatus (strain Norway 4)</name>
    <name type="synonym">Desulfovibrio desulfuricans (strain Norway 4)</name>
    <dbReference type="NCBI Taxonomy" id="52561"/>
    <lineage>
        <taxon>Bacteria</taxon>
        <taxon>Pseudomonadati</taxon>
        <taxon>Thermodesulfobacteriota</taxon>
        <taxon>Desulfovibrionia</taxon>
        <taxon>Desulfovibrionales</taxon>
        <taxon>Desulfomicrobiaceae</taxon>
        <taxon>Desulfomicrobium</taxon>
    </lineage>
</organism>
<dbReference type="PROSITE" id="PS51192">
    <property type="entry name" value="HELICASE_ATP_BIND_1"/>
    <property type="match status" value="1"/>
</dbReference>
<dbReference type="PROSITE" id="PS51195">
    <property type="entry name" value="Q_MOTIF"/>
    <property type="match status" value="1"/>
</dbReference>
<feature type="domain" description="Helicase C-terminal" evidence="10">
    <location>
        <begin position="229"/>
        <end position="378"/>
    </location>
</feature>
<evidence type="ECO:0000256" key="7">
    <source>
        <dbReference type="RuleBase" id="RU000492"/>
    </source>
</evidence>
<keyword evidence="2 7" id="KW-0378">Hydrolase</keyword>
<evidence type="ECO:0000256" key="1">
    <source>
        <dbReference type="ARBA" id="ARBA00022741"/>
    </source>
</evidence>
<dbReference type="InterPro" id="IPR014001">
    <property type="entry name" value="Helicase_ATP-bd"/>
</dbReference>
<dbReference type="PROSITE" id="PS00039">
    <property type="entry name" value="DEAD_ATP_HELICASE"/>
    <property type="match status" value="1"/>
</dbReference>